<comment type="similarity">
    <text evidence="2">Belongs to the amino acid-polyamine-organocation (APC) superfamily. Spore germination protein (SGP) (TC 2.A.3.9) family.</text>
</comment>
<protein>
    <submittedName>
        <fullName evidence="9">GerAB/ArcD/ProY family transporter</fullName>
    </submittedName>
</protein>
<comment type="caution">
    <text evidence="9">The sequence shown here is derived from an EMBL/GenBank/DDBJ whole genome shotgun (WGS) entry which is preliminary data.</text>
</comment>
<dbReference type="AlphaFoldDB" id="A0A841T5Z8"/>
<dbReference type="Pfam" id="PF03845">
    <property type="entry name" value="Spore_permease"/>
    <property type="match status" value="1"/>
</dbReference>
<evidence type="ECO:0000313" key="10">
    <source>
        <dbReference type="Proteomes" id="UP000535838"/>
    </source>
</evidence>
<feature type="transmembrane region" description="Helical" evidence="8">
    <location>
        <begin position="74"/>
        <end position="92"/>
    </location>
</feature>
<evidence type="ECO:0000256" key="3">
    <source>
        <dbReference type="ARBA" id="ARBA00022448"/>
    </source>
</evidence>
<evidence type="ECO:0000256" key="6">
    <source>
        <dbReference type="ARBA" id="ARBA00022989"/>
    </source>
</evidence>
<proteinExistence type="inferred from homology"/>
<dbReference type="RefSeq" id="WP_185122712.1">
    <property type="nucleotide sequence ID" value="NZ_JACJVQ010000023.1"/>
</dbReference>
<feature type="transmembrane region" description="Helical" evidence="8">
    <location>
        <begin position="112"/>
        <end position="131"/>
    </location>
</feature>
<feature type="transmembrane region" description="Helical" evidence="8">
    <location>
        <begin position="335"/>
        <end position="358"/>
    </location>
</feature>
<evidence type="ECO:0000256" key="1">
    <source>
        <dbReference type="ARBA" id="ARBA00004141"/>
    </source>
</evidence>
<dbReference type="GO" id="GO:0016020">
    <property type="term" value="C:membrane"/>
    <property type="evidence" value="ECO:0007669"/>
    <property type="project" value="UniProtKB-SubCell"/>
</dbReference>
<dbReference type="PANTHER" id="PTHR34975:SF2">
    <property type="entry name" value="SPORE GERMINATION PROTEIN A2"/>
    <property type="match status" value="1"/>
</dbReference>
<feature type="transmembrane region" description="Helical" evidence="8">
    <location>
        <begin position="12"/>
        <end position="30"/>
    </location>
</feature>
<evidence type="ECO:0000256" key="5">
    <source>
        <dbReference type="ARBA" id="ARBA00022692"/>
    </source>
</evidence>
<keyword evidence="3" id="KW-0813">Transport</keyword>
<evidence type="ECO:0000256" key="2">
    <source>
        <dbReference type="ARBA" id="ARBA00007998"/>
    </source>
</evidence>
<feature type="transmembrane region" description="Helical" evidence="8">
    <location>
        <begin position="306"/>
        <end position="323"/>
    </location>
</feature>
<dbReference type="EMBL" id="JACJVQ010000023">
    <property type="protein sequence ID" value="MBB6637500.1"/>
    <property type="molecule type" value="Genomic_DNA"/>
</dbReference>
<dbReference type="NCBIfam" id="TIGR00912">
    <property type="entry name" value="2A0309"/>
    <property type="match status" value="1"/>
</dbReference>
<reference evidence="9 10" key="1">
    <citation type="submission" date="2020-08" db="EMBL/GenBank/DDBJ databases">
        <title>Cohnella phylogeny.</title>
        <authorList>
            <person name="Dunlap C."/>
        </authorList>
    </citation>
    <scope>NUCLEOTIDE SEQUENCE [LARGE SCALE GENOMIC DNA]</scope>
    <source>
        <strain evidence="9 10">DSM 25241</strain>
    </source>
</reference>
<organism evidence="9 10">
    <name type="scientific">Cohnella thailandensis</name>
    <dbReference type="NCBI Taxonomy" id="557557"/>
    <lineage>
        <taxon>Bacteria</taxon>
        <taxon>Bacillati</taxon>
        <taxon>Bacillota</taxon>
        <taxon>Bacilli</taxon>
        <taxon>Bacillales</taxon>
        <taxon>Paenibacillaceae</taxon>
        <taxon>Cohnella</taxon>
    </lineage>
</organism>
<feature type="transmembrane region" description="Helical" evidence="8">
    <location>
        <begin position="36"/>
        <end position="54"/>
    </location>
</feature>
<dbReference type="GO" id="GO:0009847">
    <property type="term" value="P:spore germination"/>
    <property type="evidence" value="ECO:0007669"/>
    <property type="project" value="InterPro"/>
</dbReference>
<keyword evidence="4" id="KW-0309">Germination</keyword>
<dbReference type="InterPro" id="IPR004761">
    <property type="entry name" value="Spore_GerAB"/>
</dbReference>
<keyword evidence="10" id="KW-1185">Reference proteome</keyword>
<gene>
    <name evidence="9" type="ORF">H7B67_25505</name>
</gene>
<comment type="subcellular location">
    <subcellularLocation>
        <location evidence="1">Membrane</location>
        <topology evidence="1">Multi-pass membrane protein</topology>
    </subcellularLocation>
</comment>
<keyword evidence="7 8" id="KW-0472">Membrane</keyword>
<feature type="transmembrane region" description="Helical" evidence="8">
    <location>
        <begin position="185"/>
        <end position="204"/>
    </location>
</feature>
<evidence type="ECO:0000313" key="9">
    <source>
        <dbReference type="EMBL" id="MBB6637500.1"/>
    </source>
</evidence>
<evidence type="ECO:0000256" key="8">
    <source>
        <dbReference type="SAM" id="Phobius"/>
    </source>
</evidence>
<dbReference type="PANTHER" id="PTHR34975">
    <property type="entry name" value="SPORE GERMINATION PROTEIN A2"/>
    <property type="match status" value="1"/>
</dbReference>
<evidence type="ECO:0000256" key="7">
    <source>
        <dbReference type="ARBA" id="ARBA00023136"/>
    </source>
</evidence>
<keyword evidence="6 8" id="KW-1133">Transmembrane helix</keyword>
<feature type="transmembrane region" description="Helical" evidence="8">
    <location>
        <begin position="270"/>
        <end position="294"/>
    </location>
</feature>
<sequence>MLKEKINARQLFSLIVLFELGTALVLPIGFVSHRDVWLSILLALIGGILLFLIYDQIVRQYPESTFVGSIRQIMGTYAGSLIGFLYLGFFIHNDARVLRETGELLVTSAYDMTPLFVICAFFMLTVVYVVSKGVEVLARTGEIYLLHVLILGGGGTILILFSGIVHVENLLPVMEDGAGKVLESAYRYILMFPFGEMICFAAILPSLNRTSSGRKAGILALIASGTILSAAHAIEVSVLGANIYGRSTFPLFLAVSKVNIMDFIQRMDGLVILTLIITSFFKCAINCYAAITVAADLFRVREPMKLAMPVGLVVLFNSMMTSNDWPEFALKGKEVIMGILLPVYSVAIPVGLLAVHWIRRSIGSKTL</sequence>
<evidence type="ECO:0000256" key="4">
    <source>
        <dbReference type="ARBA" id="ARBA00022544"/>
    </source>
</evidence>
<keyword evidence="5 8" id="KW-0812">Transmembrane</keyword>
<feature type="transmembrane region" description="Helical" evidence="8">
    <location>
        <begin position="143"/>
        <end position="165"/>
    </location>
</feature>
<accession>A0A841T5Z8</accession>
<feature type="transmembrane region" description="Helical" evidence="8">
    <location>
        <begin position="216"/>
        <end position="234"/>
    </location>
</feature>
<name>A0A841T5Z8_9BACL</name>
<dbReference type="Proteomes" id="UP000535838">
    <property type="component" value="Unassembled WGS sequence"/>
</dbReference>